<keyword evidence="1" id="KW-1133">Transmembrane helix</keyword>
<evidence type="ECO:0000313" key="3">
    <source>
        <dbReference type="Proteomes" id="UP000198836"/>
    </source>
</evidence>
<dbReference type="RefSeq" id="WP_139222334.1">
    <property type="nucleotide sequence ID" value="NZ_FOJM01000028.1"/>
</dbReference>
<sequence>MKKIVRNAYLFVLFFMFLRSLNAWFTWDMNNLVTIVFVFVTTFYIVFFRNELNLSANLLPIFVFLVAVFGLGFAKDLSNALGLICNFFPILVFLTTPRAFKIYALNVITRWWLFILIPSLGLFLLSFFIDLPNLGQIENKTWEMYVYTNYVFFIKGQFYDIRFNSIFLEPGHLGMILAFFLYAFKFDLTKWQVWVMLIVEFFTLSLAGYVLVAIAYVFSLIAQRKSFLKFILYVSLFLGSVFAGARFYNNGDNLLNVLIVDRLQLDDEKGIVGNNRTSTAADDLFEEMVTSNKIWWGWPAGKYKDEDLGAGWQVFTIKFGLIPLILFAIFYFLLANKRPLDRRYNMLFLALLAIAFVQRAYPFWESWIIPFVCGMSFKFLREADLRLDNNPAKEQRSKLKRI</sequence>
<accession>A0A1I0U8K3</accession>
<gene>
    <name evidence="2" type="ORF">SAMN04488511_12815</name>
</gene>
<feature type="transmembrane region" description="Helical" evidence="1">
    <location>
        <begin position="346"/>
        <end position="364"/>
    </location>
</feature>
<feature type="transmembrane region" description="Helical" evidence="1">
    <location>
        <begin position="166"/>
        <end position="185"/>
    </location>
</feature>
<evidence type="ECO:0000256" key="1">
    <source>
        <dbReference type="SAM" id="Phobius"/>
    </source>
</evidence>
<feature type="transmembrane region" description="Helical" evidence="1">
    <location>
        <begin position="191"/>
        <end position="218"/>
    </location>
</feature>
<dbReference type="EMBL" id="FOJM01000028">
    <property type="protein sequence ID" value="SFA60412.1"/>
    <property type="molecule type" value="Genomic_DNA"/>
</dbReference>
<reference evidence="3" key="1">
    <citation type="submission" date="2016-10" db="EMBL/GenBank/DDBJ databases">
        <authorList>
            <person name="Varghese N."/>
            <person name="Submissions S."/>
        </authorList>
    </citation>
    <scope>NUCLEOTIDE SEQUENCE [LARGE SCALE GENOMIC DNA]</scope>
    <source>
        <strain evidence="3">DSM 18130</strain>
    </source>
</reference>
<keyword evidence="1" id="KW-0472">Membrane</keyword>
<feature type="transmembrane region" description="Helical" evidence="1">
    <location>
        <begin position="111"/>
        <end position="129"/>
    </location>
</feature>
<dbReference type="Proteomes" id="UP000198836">
    <property type="component" value="Unassembled WGS sequence"/>
</dbReference>
<protein>
    <recommendedName>
        <fullName evidence="4">O-antigen ligase like membrane protein</fullName>
    </recommendedName>
</protein>
<keyword evidence="3" id="KW-1185">Reference proteome</keyword>
<feature type="transmembrane region" description="Helical" evidence="1">
    <location>
        <begin position="54"/>
        <end position="74"/>
    </location>
</feature>
<dbReference type="AlphaFoldDB" id="A0A1I0U8K3"/>
<feature type="transmembrane region" description="Helical" evidence="1">
    <location>
        <begin position="230"/>
        <end position="248"/>
    </location>
</feature>
<name>A0A1I0U8K3_9SPHI</name>
<keyword evidence="1" id="KW-0812">Transmembrane</keyword>
<evidence type="ECO:0000313" key="2">
    <source>
        <dbReference type="EMBL" id="SFA60412.1"/>
    </source>
</evidence>
<feature type="transmembrane region" description="Helical" evidence="1">
    <location>
        <begin position="7"/>
        <end position="25"/>
    </location>
</feature>
<dbReference type="STRING" id="332999.SAMN04488511_12815"/>
<feature type="transmembrane region" description="Helical" evidence="1">
    <location>
        <begin position="312"/>
        <end position="334"/>
    </location>
</feature>
<dbReference type="OrthoDB" id="2087216at2"/>
<organism evidence="2 3">
    <name type="scientific">Pedobacter suwonensis</name>
    <dbReference type="NCBI Taxonomy" id="332999"/>
    <lineage>
        <taxon>Bacteria</taxon>
        <taxon>Pseudomonadati</taxon>
        <taxon>Bacteroidota</taxon>
        <taxon>Sphingobacteriia</taxon>
        <taxon>Sphingobacteriales</taxon>
        <taxon>Sphingobacteriaceae</taxon>
        <taxon>Pedobacter</taxon>
    </lineage>
</organism>
<feature type="transmembrane region" description="Helical" evidence="1">
    <location>
        <begin position="31"/>
        <end position="47"/>
    </location>
</feature>
<evidence type="ECO:0008006" key="4">
    <source>
        <dbReference type="Google" id="ProtNLM"/>
    </source>
</evidence>
<proteinExistence type="predicted"/>